<evidence type="ECO:0000256" key="2">
    <source>
        <dbReference type="ARBA" id="ARBA00023012"/>
    </source>
</evidence>
<dbReference type="InterPro" id="IPR051677">
    <property type="entry name" value="AfsR-DnrI-RedD_regulator"/>
</dbReference>
<proteinExistence type="inferred from homology"/>
<dbReference type="GO" id="GO:0006355">
    <property type="term" value="P:regulation of DNA-templated transcription"/>
    <property type="evidence" value="ECO:0007669"/>
    <property type="project" value="InterPro"/>
</dbReference>
<dbReference type="CDD" id="cd15831">
    <property type="entry name" value="BTAD"/>
    <property type="match status" value="1"/>
</dbReference>
<dbReference type="SUPFAM" id="SSF48452">
    <property type="entry name" value="TPR-like"/>
    <property type="match status" value="1"/>
</dbReference>
<feature type="region of interest" description="Disordered" evidence="7">
    <location>
        <begin position="281"/>
        <end position="307"/>
    </location>
</feature>
<dbReference type="EMBL" id="FOLM01000002">
    <property type="protein sequence ID" value="SFC17299.1"/>
    <property type="molecule type" value="Genomic_DNA"/>
</dbReference>
<dbReference type="PROSITE" id="PS51755">
    <property type="entry name" value="OMPR_PHOB"/>
    <property type="match status" value="1"/>
</dbReference>
<dbReference type="Gene3D" id="3.40.50.300">
    <property type="entry name" value="P-loop containing nucleotide triphosphate hydrolases"/>
    <property type="match status" value="1"/>
</dbReference>
<evidence type="ECO:0000259" key="8">
    <source>
        <dbReference type="PROSITE" id="PS51755"/>
    </source>
</evidence>
<dbReference type="InterPro" id="IPR005158">
    <property type="entry name" value="BTAD"/>
</dbReference>
<dbReference type="GO" id="GO:0003677">
    <property type="term" value="F:DNA binding"/>
    <property type="evidence" value="ECO:0007669"/>
    <property type="project" value="UniProtKB-UniRule"/>
</dbReference>
<dbReference type="InterPro" id="IPR016032">
    <property type="entry name" value="Sig_transdc_resp-reg_C-effctor"/>
</dbReference>
<evidence type="ECO:0000256" key="1">
    <source>
        <dbReference type="ARBA" id="ARBA00005820"/>
    </source>
</evidence>
<dbReference type="PANTHER" id="PTHR35807">
    <property type="entry name" value="TRANSCRIPTIONAL REGULATOR REDD-RELATED"/>
    <property type="match status" value="1"/>
</dbReference>
<comment type="similarity">
    <text evidence="1">Belongs to the AfsR/DnrI/RedD regulatory family.</text>
</comment>
<feature type="domain" description="OmpR/PhoB-type" evidence="8">
    <location>
        <begin position="23"/>
        <end position="130"/>
    </location>
</feature>
<protein>
    <submittedName>
        <fullName evidence="9">DNA-binding transcriptional activator of the SARP family</fullName>
    </submittedName>
</protein>
<dbReference type="STRING" id="910347.SAMN05421773_102198"/>
<dbReference type="PRINTS" id="PR00364">
    <property type="entry name" value="DISEASERSIST"/>
</dbReference>
<dbReference type="Gene3D" id="1.10.10.10">
    <property type="entry name" value="Winged helix-like DNA-binding domain superfamily/Winged helix DNA-binding domain"/>
    <property type="match status" value="1"/>
</dbReference>
<dbReference type="SMART" id="SM01043">
    <property type="entry name" value="BTAD"/>
    <property type="match status" value="1"/>
</dbReference>
<feature type="DNA-binding region" description="OmpR/PhoB-type" evidence="6">
    <location>
        <begin position="23"/>
        <end position="130"/>
    </location>
</feature>
<dbReference type="InterPro" id="IPR027417">
    <property type="entry name" value="P-loop_NTPase"/>
</dbReference>
<keyword evidence="5" id="KW-0804">Transcription</keyword>
<reference evidence="9 10" key="1">
    <citation type="submission" date="2016-10" db="EMBL/GenBank/DDBJ databases">
        <authorList>
            <person name="de Groot N.N."/>
        </authorList>
    </citation>
    <scope>NUCLEOTIDE SEQUENCE [LARGE SCALE GENOMIC DNA]</scope>
    <source>
        <strain evidence="9 10">CGMCC 4.5739</strain>
    </source>
</reference>
<dbReference type="InterPro" id="IPR036388">
    <property type="entry name" value="WH-like_DNA-bd_sf"/>
</dbReference>
<sequence length="647" mass="67907">MQEIRFPAMDHSAGTVPDNDGADTQSRAADLWFSLLGPLTVIRRGAPLALGPLKQQLFLAALLTRPNAPVSVDTLTEVVWDGEPPRTARKNLQVYASALRKVLGGPDRPDRPDGGNGRLRHGPGGYVLRLAATECDALLFEELARAGRAESARGTAGRAARLLEQALGLWRGEPFAGLAPRAAALRDAADRLRARRLAVYESWAEARLEAGEPAAVAETAGEMVTRHPLRERLRVIQLTALHRCGRRSEALAAYDDCRRLLARELGLAPGAALERAYRALLDDTPPDPAPAPAPGARPSRDGRAGPCRLPPALDDFTGRAGPLAGLRSALQRTGGGPVVLAGPAGVGKTTLAVHAAHHLAERFPDGRAAARLRTEDGSARPWTSVLGELSRALGCTEPLSGDREEAAAAWRAWLADRRVLLVLDSAPDEAAVRPLLPDAGASAALVTARGRLPGLEPARRIELAPFGRDEALELLGRITGPARLAADPGSAARIVTATGGLPLAVRVAGNRLAVLRHLPLSRYAERLEHPGEALDELAAGGLSVRARLADAWGGLPAGEQAVLRGLGALGGPVFTLADASRVLGLGEREAARALDALIESCVLAPPETGPGPDAAEAEVTAHGTAGLERYELPRLTLLFAREQAGPG</sequence>
<accession>A0A1I1GZJ3</accession>
<keyword evidence="4 6" id="KW-0238">DNA-binding</keyword>
<dbReference type="InterPro" id="IPR011990">
    <property type="entry name" value="TPR-like_helical_dom_sf"/>
</dbReference>
<dbReference type="AlphaFoldDB" id="A0A1I1GZJ3"/>
<dbReference type="GO" id="GO:0043531">
    <property type="term" value="F:ADP binding"/>
    <property type="evidence" value="ECO:0007669"/>
    <property type="project" value="InterPro"/>
</dbReference>
<evidence type="ECO:0000313" key="9">
    <source>
        <dbReference type="EMBL" id="SFC17299.1"/>
    </source>
</evidence>
<dbReference type="SUPFAM" id="SSF46894">
    <property type="entry name" value="C-terminal effector domain of the bipartite response regulators"/>
    <property type="match status" value="1"/>
</dbReference>
<keyword evidence="10" id="KW-1185">Reference proteome</keyword>
<evidence type="ECO:0000256" key="5">
    <source>
        <dbReference type="ARBA" id="ARBA00023163"/>
    </source>
</evidence>
<feature type="region of interest" description="Disordered" evidence="7">
    <location>
        <begin position="1"/>
        <end position="22"/>
    </location>
</feature>
<dbReference type="Proteomes" id="UP000199207">
    <property type="component" value="Unassembled WGS sequence"/>
</dbReference>
<organism evidence="9 10">
    <name type="scientific">Streptomyces aidingensis</name>
    <dbReference type="NCBI Taxonomy" id="910347"/>
    <lineage>
        <taxon>Bacteria</taxon>
        <taxon>Bacillati</taxon>
        <taxon>Actinomycetota</taxon>
        <taxon>Actinomycetes</taxon>
        <taxon>Kitasatosporales</taxon>
        <taxon>Streptomycetaceae</taxon>
        <taxon>Streptomyces</taxon>
    </lineage>
</organism>
<name>A0A1I1GZJ3_9ACTN</name>
<dbReference type="Pfam" id="PF03704">
    <property type="entry name" value="BTAD"/>
    <property type="match status" value="1"/>
</dbReference>
<dbReference type="Gene3D" id="1.25.40.10">
    <property type="entry name" value="Tetratricopeptide repeat domain"/>
    <property type="match status" value="1"/>
</dbReference>
<feature type="compositionally biased region" description="Pro residues" evidence="7">
    <location>
        <begin position="286"/>
        <end position="295"/>
    </location>
</feature>
<dbReference type="SMART" id="SM00862">
    <property type="entry name" value="Trans_reg_C"/>
    <property type="match status" value="1"/>
</dbReference>
<dbReference type="SUPFAM" id="SSF52540">
    <property type="entry name" value="P-loop containing nucleoside triphosphate hydrolases"/>
    <property type="match status" value="1"/>
</dbReference>
<keyword evidence="2" id="KW-0902">Two-component regulatory system</keyword>
<dbReference type="GO" id="GO:0000160">
    <property type="term" value="P:phosphorelay signal transduction system"/>
    <property type="evidence" value="ECO:0007669"/>
    <property type="project" value="UniProtKB-KW"/>
</dbReference>
<dbReference type="PANTHER" id="PTHR35807:SF1">
    <property type="entry name" value="TRANSCRIPTIONAL REGULATOR REDD"/>
    <property type="match status" value="1"/>
</dbReference>
<dbReference type="InterPro" id="IPR001867">
    <property type="entry name" value="OmpR/PhoB-type_DNA-bd"/>
</dbReference>
<gene>
    <name evidence="9" type="ORF">SAMN05421773_102198</name>
</gene>
<evidence type="ECO:0000256" key="7">
    <source>
        <dbReference type="SAM" id="MobiDB-lite"/>
    </source>
</evidence>
<keyword evidence="3" id="KW-0805">Transcription regulation</keyword>
<evidence type="ECO:0000256" key="3">
    <source>
        <dbReference type="ARBA" id="ARBA00023015"/>
    </source>
</evidence>
<evidence type="ECO:0000256" key="6">
    <source>
        <dbReference type="PROSITE-ProRule" id="PRU01091"/>
    </source>
</evidence>
<evidence type="ECO:0000313" key="10">
    <source>
        <dbReference type="Proteomes" id="UP000199207"/>
    </source>
</evidence>
<evidence type="ECO:0000256" key="4">
    <source>
        <dbReference type="ARBA" id="ARBA00023125"/>
    </source>
</evidence>